<keyword evidence="3" id="KW-1185">Reference proteome</keyword>
<evidence type="ECO:0000313" key="2">
    <source>
        <dbReference type="EMBL" id="KAF2896526.1"/>
    </source>
</evidence>
<reference evidence="2" key="1">
    <citation type="submission" date="2019-08" db="EMBL/GenBank/DDBJ databases">
        <title>The genome of the North American firefly Photinus pyralis.</title>
        <authorList>
            <consortium name="Photinus pyralis genome working group"/>
            <person name="Fallon T.R."/>
            <person name="Sander Lower S.E."/>
            <person name="Weng J.-K."/>
        </authorList>
    </citation>
    <scope>NUCLEOTIDE SEQUENCE</scope>
    <source>
        <strain evidence="2">TRF0915ILg1</strain>
        <tissue evidence="2">Whole body</tissue>
    </source>
</reference>
<accession>A0A8K0D3T3</accession>
<evidence type="ECO:0000256" key="1">
    <source>
        <dbReference type="SAM" id="MobiDB-lite"/>
    </source>
</evidence>
<name>A0A8K0D3T3_IGNLU</name>
<gene>
    <name evidence="2" type="ORF">ILUMI_09649</name>
</gene>
<dbReference type="AlphaFoldDB" id="A0A8K0D3T3"/>
<organism evidence="2 3">
    <name type="scientific">Ignelater luminosus</name>
    <name type="common">Cucubano</name>
    <name type="synonym">Pyrophorus luminosus</name>
    <dbReference type="NCBI Taxonomy" id="2038154"/>
    <lineage>
        <taxon>Eukaryota</taxon>
        <taxon>Metazoa</taxon>
        <taxon>Ecdysozoa</taxon>
        <taxon>Arthropoda</taxon>
        <taxon>Hexapoda</taxon>
        <taxon>Insecta</taxon>
        <taxon>Pterygota</taxon>
        <taxon>Neoptera</taxon>
        <taxon>Endopterygota</taxon>
        <taxon>Coleoptera</taxon>
        <taxon>Polyphaga</taxon>
        <taxon>Elateriformia</taxon>
        <taxon>Elateroidea</taxon>
        <taxon>Elateridae</taxon>
        <taxon>Agrypninae</taxon>
        <taxon>Pyrophorini</taxon>
        <taxon>Ignelater</taxon>
    </lineage>
</organism>
<proteinExistence type="predicted"/>
<feature type="region of interest" description="Disordered" evidence="1">
    <location>
        <begin position="1"/>
        <end position="62"/>
    </location>
</feature>
<comment type="caution">
    <text evidence="2">The sequence shown here is derived from an EMBL/GenBank/DDBJ whole genome shotgun (WGS) entry which is preliminary data.</text>
</comment>
<dbReference type="Proteomes" id="UP000801492">
    <property type="component" value="Unassembled WGS sequence"/>
</dbReference>
<protein>
    <submittedName>
        <fullName evidence="2">Uncharacterized protein</fullName>
    </submittedName>
</protein>
<sequence length="203" mass="23103">MEESINILYPVPPEVSRKRKRKKKNKPQRARAAASREAATDITADSPSPVPPQSARLESRPASAASLRSYAEVVQQHVRARLLSCSPSQRLMSRKSKTLLYLIPKTIDPEEVIKFLKKKQIEQKQYADTEKSSHAEFSSGEQVLRRKERHYWIEAEKKFVIFKIQTQDTNDQPVQEKVLPSEFATTTDVEGSPVCPSRWNTAG</sequence>
<dbReference type="EMBL" id="VTPC01004968">
    <property type="protein sequence ID" value="KAF2896526.1"/>
    <property type="molecule type" value="Genomic_DNA"/>
</dbReference>
<evidence type="ECO:0000313" key="3">
    <source>
        <dbReference type="Proteomes" id="UP000801492"/>
    </source>
</evidence>
<feature type="region of interest" description="Disordered" evidence="1">
    <location>
        <begin position="181"/>
        <end position="203"/>
    </location>
</feature>
<feature type="compositionally biased region" description="Basic residues" evidence="1">
    <location>
        <begin position="17"/>
        <end position="29"/>
    </location>
</feature>